<organism evidence="2 3">
    <name type="scientific">Saccharopolyspora ipomoeae</name>
    <dbReference type="NCBI Taxonomy" id="3042027"/>
    <lineage>
        <taxon>Bacteria</taxon>
        <taxon>Bacillati</taxon>
        <taxon>Actinomycetota</taxon>
        <taxon>Actinomycetes</taxon>
        <taxon>Pseudonocardiales</taxon>
        <taxon>Pseudonocardiaceae</taxon>
        <taxon>Saccharopolyspora</taxon>
    </lineage>
</organism>
<keyword evidence="1" id="KW-0812">Transmembrane</keyword>
<evidence type="ECO:0000256" key="1">
    <source>
        <dbReference type="SAM" id="Phobius"/>
    </source>
</evidence>
<protein>
    <submittedName>
        <fullName evidence="2">Alkaline shock response membrane anchor protein AmaP</fullName>
    </submittedName>
</protein>
<feature type="transmembrane region" description="Helical" evidence="1">
    <location>
        <begin position="74"/>
        <end position="96"/>
    </location>
</feature>
<sequence>MEQVGGPVDDARPSSTPVGRSLGFERSLLIVLAFVLLAAGASALVVGLGLLGRFRAERPVLDPVLQDWVGANRVPALAAGVALGVLLVVLGGWWVLRSLRPERRPDVLLADESGGSAIVTAVALANAVRDDAEQVTGVSSARVRMAGTENRPHLRLALSLQEGADVRGVWAELDEKVLARARRALEAERLPAAVHFRLERAAGRRVT</sequence>
<dbReference type="Proteomes" id="UP001237595">
    <property type="component" value="Unassembled WGS sequence"/>
</dbReference>
<evidence type="ECO:0000313" key="2">
    <source>
        <dbReference type="EMBL" id="MDI2028869.1"/>
    </source>
</evidence>
<keyword evidence="1" id="KW-0472">Membrane</keyword>
<evidence type="ECO:0000313" key="3">
    <source>
        <dbReference type="Proteomes" id="UP001237595"/>
    </source>
</evidence>
<keyword evidence="1" id="KW-1133">Transmembrane helix</keyword>
<feature type="transmembrane region" description="Helical" evidence="1">
    <location>
        <begin position="28"/>
        <end position="54"/>
    </location>
</feature>
<name>A0ABT6PLQ9_9PSEU</name>
<keyword evidence="3" id="KW-1185">Reference proteome</keyword>
<dbReference type="RefSeq" id="WP_281455234.1">
    <property type="nucleotide sequence ID" value="NZ_JASAOF010000004.1"/>
</dbReference>
<dbReference type="EMBL" id="JASAOF010000004">
    <property type="protein sequence ID" value="MDI2028869.1"/>
    <property type="molecule type" value="Genomic_DNA"/>
</dbReference>
<accession>A0ABT6PLQ9</accession>
<comment type="caution">
    <text evidence="2">The sequence shown here is derived from an EMBL/GenBank/DDBJ whole genome shotgun (WGS) entry which is preliminary data.</text>
</comment>
<reference evidence="2 3" key="1">
    <citation type="submission" date="2023-04" db="EMBL/GenBank/DDBJ databases">
        <title>Draft genome sequence of Saccharopolyspora sp. TS4A08 isolated from sweet potato rhizospheric soil.</title>
        <authorList>
            <person name="Suksaard P."/>
            <person name="Duangmal K."/>
        </authorList>
    </citation>
    <scope>NUCLEOTIDE SEQUENCE [LARGE SCALE GENOMIC DNA]</scope>
    <source>
        <strain evidence="2 3">TS4A08</strain>
    </source>
</reference>
<gene>
    <name evidence="2" type="ORF">QFW96_09615</name>
</gene>
<proteinExistence type="predicted"/>